<dbReference type="Gene3D" id="3.30.420.10">
    <property type="entry name" value="Ribonuclease H-like superfamily/Ribonuclease H"/>
    <property type="match status" value="1"/>
</dbReference>
<evidence type="ECO:0000256" key="2">
    <source>
        <dbReference type="ARBA" id="ARBA00022801"/>
    </source>
</evidence>
<keyword evidence="1" id="KW-0540">Nuclease</keyword>
<dbReference type="AlphaFoldDB" id="A0A199V7S5"/>
<accession>A0A199V7S5</accession>
<dbReference type="GO" id="GO:0005634">
    <property type="term" value="C:nucleus"/>
    <property type="evidence" value="ECO:0007669"/>
    <property type="project" value="TreeGrafter"/>
</dbReference>
<sequence length="217" mass="24404">MLATCRLTLVSNDRTLAVVTFADGHRIYTTVTNSAIIIANWINETVQDCTNGGRYIVSLEVACQRNCNIVLVQFIVRDHCLIYQLLHHGKAHPPREFYDIFAPDELDLLGFSSTHARFCFIGAGVEVVAYGLQREHAFSVRNTADLGDTAAVRQGREDLWRAGLERLAREVMQVEMEEPAEVWRSNLGRRDLSNETIAYACAKAYVASKLRRGLLDC</sequence>
<name>A0A199V7S5_ANACO</name>
<evidence type="ECO:0000313" key="4">
    <source>
        <dbReference type="Proteomes" id="UP000092600"/>
    </source>
</evidence>
<dbReference type="InterPro" id="IPR036397">
    <property type="entry name" value="RNaseH_sf"/>
</dbReference>
<dbReference type="PANTHER" id="PTHR13620">
    <property type="entry name" value="3-5 EXONUCLEASE"/>
    <property type="match status" value="1"/>
</dbReference>
<dbReference type="InterPro" id="IPR051132">
    <property type="entry name" value="3-5_Exonuclease_domain"/>
</dbReference>
<dbReference type="Gramene" id="Aco016621.1.mrna1">
    <property type="protein sequence ID" value="Aco016621.1.mrna1"/>
    <property type="gene ID" value="Aco016621.1.path1"/>
</dbReference>
<comment type="caution">
    <text evidence="3">The sequence shown here is derived from an EMBL/GenBank/DDBJ whole genome shotgun (WGS) entry which is preliminary data.</text>
</comment>
<keyword evidence="2" id="KW-0378">Hydrolase</keyword>
<evidence type="ECO:0000256" key="1">
    <source>
        <dbReference type="ARBA" id="ARBA00022722"/>
    </source>
</evidence>
<dbReference type="InterPro" id="IPR012337">
    <property type="entry name" value="RNaseH-like_sf"/>
</dbReference>
<proteinExistence type="predicted"/>
<dbReference type="Proteomes" id="UP000092600">
    <property type="component" value="Unassembled WGS sequence"/>
</dbReference>
<dbReference type="EMBL" id="LSRQ01002920">
    <property type="protein sequence ID" value="OAY72931.1"/>
    <property type="molecule type" value="Genomic_DNA"/>
</dbReference>
<dbReference type="GO" id="GO:0005737">
    <property type="term" value="C:cytoplasm"/>
    <property type="evidence" value="ECO:0007669"/>
    <property type="project" value="TreeGrafter"/>
</dbReference>
<evidence type="ECO:0000313" key="3">
    <source>
        <dbReference type="EMBL" id="OAY72931.1"/>
    </source>
</evidence>
<dbReference type="GO" id="GO:0003676">
    <property type="term" value="F:nucleic acid binding"/>
    <property type="evidence" value="ECO:0007669"/>
    <property type="project" value="InterPro"/>
</dbReference>
<dbReference type="STRING" id="4615.A0A199V7S5"/>
<gene>
    <name evidence="3" type="ORF">ACMD2_24888</name>
</gene>
<dbReference type="GO" id="GO:0008408">
    <property type="term" value="F:3'-5' exonuclease activity"/>
    <property type="evidence" value="ECO:0007669"/>
    <property type="project" value="TreeGrafter"/>
</dbReference>
<dbReference type="SUPFAM" id="SSF53098">
    <property type="entry name" value="Ribonuclease H-like"/>
    <property type="match status" value="1"/>
</dbReference>
<dbReference type="PANTHER" id="PTHR13620:SF121">
    <property type="entry name" value="EMB|CAB82946.1-RELATED"/>
    <property type="match status" value="1"/>
</dbReference>
<protein>
    <submittedName>
        <fullName evidence="3">Uncharacterized protein</fullName>
    </submittedName>
</protein>
<organism evidence="3 4">
    <name type="scientific">Ananas comosus</name>
    <name type="common">Pineapple</name>
    <name type="synonym">Ananas ananas</name>
    <dbReference type="NCBI Taxonomy" id="4615"/>
    <lineage>
        <taxon>Eukaryota</taxon>
        <taxon>Viridiplantae</taxon>
        <taxon>Streptophyta</taxon>
        <taxon>Embryophyta</taxon>
        <taxon>Tracheophyta</taxon>
        <taxon>Spermatophyta</taxon>
        <taxon>Magnoliopsida</taxon>
        <taxon>Liliopsida</taxon>
        <taxon>Poales</taxon>
        <taxon>Bromeliaceae</taxon>
        <taxon>Bromelioideae</taxon>
        <taxon>Ananas</taxon>
    </lineage>
</organism>
<reference evidence="3 4" key="1">
    <citation type="journal article" date="2016" name="DNA Res.">
        <title>The draft genome of MD-2 pineapple using hybrid error correction of long reads.</title>
        <authorList>
            <person name="Redwan R.M."/>
            <person name="Saidin A."/>
            <person name="Kumar S.V."/>
        </authorList>
    </citation>
    <scope>NUCLEOTIDE SEQUENCE [LARGE SCALE GENOMIC DNA]</scope>
    <source>
        <strain evidence="4">cv. MD2</strain>
        <tissue evidence="3">Leaf</tissue>
    </source>
</reference>